<feature type="compositionally biased region" description="Basic residues" evidence="8">
    <location>
        <begin position="204"/>
        <end position="214"/>
    </location>
</feature>
<feature type="region of interest" description="Disordered" evidence="8">
    <location>
        <begin position="1095"/>
        <end position="1135"/>
    </location>
</feature>
<feature type="compositionally biased region" description="Acidic residues" evidence="8">
    <location>
        <begin position="171"/>
        <end position="181"/>
    </location>
</feature>
<feature type="compositionally biased region" description="Low complexity" evidence="8">
    <location>
        <begin position="786"/>
        <end position="803"/>
    </location>
</feature>
<feature type="compositionally biased region" description="Acidic residues" evidence="8">
    <location>
        <begin position="541"/>
        <end position="553"/>
    </location>
</feature>
<feature type="region of interest" description="Disordered" evidence="8">
    <location>
        <begin position="390"/>
        <end position="411"/>
    </location>
</feature>
<name>M5E9L6_MALS4</name>
<keyword evidence="6 7" id="KW-0175">Coiled coil</keyword>
<evidence type="ECO:0000256" key="7">
    <source>
        <dbReference type="RuleBase" id="RU049441"/>
    </source>
</evidence>
<feature type="region of interest" description="Disordered" evidence="8">
    <location>
        <begin position="907"/>
        <end position="967"/>
    </location>
</feature>
<dbReference type="Proteomes" id="UP000186303">
    <property type="component" value="Chromosome 4"/>
</dbReference>
<keyword evidence="5 7" id="KW-0346">Stress response</keyword>
<evidence type="ECO:0000256" key="8">
    <source>
        <dbReference type="SAM" id="MobiDB-lite"/>
    </source>
</evidence>
<keyword evidence="10" id="KW-1185">Reference proteome</keyword>
<feature type="compositionally biased region" description="Basic and acidic residues" evidence="8">
    <location>
        <begin position="634"/>
        <end position="785"/>
    </location>
</feature>
<comment type="similarity">
    <text evidence="2 7">Belongs to the NST1 family.</text>
</comment>
<dbReference type="PANTHER" id="PTHR46528">
    <property type="entry name" value="PROTEIN SON"/>
    <property type="match status" value="1"/>
</dbReference>
<feature type="compositionally biased region" description="Basic and acidic residues" evidence="8">
    <location>
        <begin position="191"/>
        <end position="203"/>
    </location>
</feature>
<dbReference type="KEGG" id="msym:MSY001_1808"/>
<feature type="region of interest" description="Disordered" evidence="8">
    <location>
        <begin position="605"/>
        <end position="888"/>
    </location>
</feature>
<evidence type="ECO:0000256" key="1">
    <source>
        <dbReference type="ARBA" id="ARBA00004496"/>
    </source>
</evidence>
<dbReference type="AlphaFoldDB" id="M5E9L6"/>
<feature type="compositionally biased region" description="Pro residues" evidence="8">
    <location>
        <begin position="238"/>
        <end position="250"/>
    </location>
</feature>
<dbReference type="EMBL" id="LT671824">
    <property type="protein sequence ID" value="SHO78333.1"/>
    <property type="molecule type" value="Genomic_DNA"/>
</dbReference>
<dbReference type="GO" id="GO:0051726">
    <property type="term" value="P:regulation of cell cycle"/>
    <property type="evidence" value="ECO:0007669"/>
    <property type="project" value="InterPro"/>
</dbReference>
<feature type="region of interest" description="Disordered" evidence="8">
    <location>
        <begin position="537"/>
        <end position="566"/>
    </location>
</feature>
<dbReference type="InterPro" id="IPR032922">
    <property type="entry name" value="SON"/>
</dbReference>
<evidence type="ECO:0000256" key="4">
    <source>
        <dbReference type="ARBA" id="ARBA00022490"/>
    </source>
</evidence>
<feature type="region of interest" description="Disordered" evidence="8">
    <location>
        <begin position="171"/>
        <end position="254"/>
    </location>
</feature>
<organism evidence="9 10">
    <name type="scientific">Malassezia sympodialis (strain ATCC 42132)</name>
    <name type="common">Atopic eczema-associated yeast</name>
    <dbReference type="NCBI Taxonomy" id="1230383"/>
    <lineage>
        <taxon>Eukaryota</taxon>
        <taxon>Fungi</taxon>
        <taxon>Dikarya</taxon>
        <taxon>Basidiomycota</taxon>
        <taxon>Ustilaginomycotina</taxon>
        <taxon>Malasseziomycetes</taxon>
        <taxon>Malasseziales</taxon>
        <taxon>Malasseziaceae</taxon>
        <taxon>Malassezia</taxon>
    </lineage>
</organism>
<dbReference type="HOGENOM" id="CLU_002935_1_0_1"/>
<accession>M5E9L6</accession>
<dbReference type="OrthoDB" id="21629at2759"/>
<dbReference type="GO" id="GO:0043484">
    <property type="term" value="P:regulation of RNA splicing"/>
    <property type="evidence" value="ECO:0007669"/>
    <property type="project" value="InterPro"/>
</dbReference>
<dbReference type="STRING" id="1230383.M5E9L6"/>
<dbReference type="VEuPathDB" id="FungiDB:MSYG_2676"/>
<dbReference type="GO" id="GO:0003723">
    <property type="term" value="F:RNA binding"/>
    <property type="evidence" value="ECO:0007669"/>
    <property type="project" value="InterPro"/>
</dbReference>
<evidence type="ECO:0000313" key="10">
    <source>
        <dbReference type="Proteomes" id="UP000186303"/>
    </source>
</evidence>
<dbReference type="OMA" id="KKPMAYP"/>
<dbReference type="GO" id="GO:0005737">
    <property type="term" value="C:cytoplasm"/>
    <property type="evidence" value="ECO:0007669"/>
    <property type="project" value="UniProtKB-SubCell"/>
</dbReference>
<comment type="subcellular location">
    <subcellularLocation>
        <location evidence="1 7">Cytoplasm</location>
    </subcellularLocation>
</comment>
<feature type="region of interest" description="Disordered" evidence="8">
    <location>
        <begin position="430"/>
        <end position="495"/>
    </location>
</feature>
<gene>
    <name evidence="9" type="ORF">MSYG_2676</name>
</gene>
<dbReference type="PANTHER" id="PTHR46528:SF1">
    <property type="entry name" value="PROTEIN SON"/>
    <property type="match status" value="1"/>
</dbReference>
<sequence>MAKAPAEWDDGPFMDDMRVLPPSLAAKKKKRKGVRGNDGLLDDVAPSLAATAQVQADLLATASDLYRRIEADPHGLPEDEAYWTSLPAHLRTFIRNALPLGQLGAGANTNEALPRHASTQAMMAVAQQLAQAAHASQNMLPDMYRTKDKFLPHFPGMTMPVDEDGDLVFVNELDDDDDGDLDPAYASEENANERTDDVTDTEKKKKSKKKKKKTPVAADERLPTASPPAAPLRQRSMPPVPMSVPHPPLPSSRATGKLPMMFHSATRAGSGARPPLPRRTKSSLSVGSGHTPMFPMHMAGAAPPGNGSVLTIRNGDEREKVREFWRTLSRRDRQNMVRAEEQEVLRKLKEFQRHACACSVCLRKRAMVGAKVEELYALYFDALEEQAGEFADGGSSASQGPGPFPGSIALDSHGGVVGANLLLSRPRERRKRNVNVYPPSTPTSERRELPDVDDIYDDDEYDDEYDDEFDDEALDDDYTDEYERPERRRRADSHCQGGDCYCINSSLTVKGILTLADELGGNEAHKLILMMEQLSERDAPDDASCDVADDESNPSEQELSPDEQREQGWRMFQIFAARTLEQRVLQAYRERLAQDRQLQLLRELEEEESNEKAKEAKRAKENQRKKDKKRQVRQQKEEERLRREQEKAAEEAAAREADLKRKEELRRKEAQKREAERRELEKREAERKEMERRGAERREAERKEAEKREAQRREAQRREMEKEAARKEAEKREAERKEAARRETARKEAERKEAERKEAERRAAEKEERRRRQQERRQRGKKAEAEAAAAAPQPSQLPTVPAQPAQPAPPSSMAPSVLAPLSTGAEAEPAGPRADLLFPEPLTRAPFALRSTESDAWDAPVPPPLPPQSTSRSLPPCDTATASKSGSPSLHAPFFDHVASTTTALGRLQLGHPSPPHAAPARDFGLGPLVAPAASSPARAVPPPIGPIERPRRTRTGSSDVAAEGVLGSAALGDDELIEPRGRRAAMTAPLSGGSAFGAPGSSALPQPAATSFYSPWSAPGYGSLGLGSLSVSSPAAPPLGGMNIPAAPMGRASGSALDPGYASPWSSSWDRARHAFEQPVDMFASDAGADLGALGGVPGAAASVRSPPGLGPRARPTPTFPYHGGPAPPFPTGP</sequence>
<evidence type="ECO:0000256" key="3">
    <source>
        <dbReference type="ARBA" id="ARBA00020733"/>
    </source>
</evidence>
<comment type="function">
    <text evidence="7">May act as a negative regulator of salt tolerance.</text>
</comment>
<feature type="compositionally biased region" description="Basic and acidic residues" evidence="8">
    <location>
        <begin position="610"/>
        <end position="624"/>
    </location>
</feature>
<evidence type="ECO:0000313" key="9">
    <source>
        <dbReference type="EMBL" id="SHO78333.1"/>
    </source>
</evidence>
<dbReference type="RefSeq" id="XP_018740369.1">
    <property type="nucleotide sequence ID" value="XM_018883628.1"/>
</dbReference>
<reference evidence="10" key="1">
    <citation type="journal article" date="2017" name="Nucleic Acids Res.">
        <title>Proteogenomics produces comprehensive and highly accurate protein-coding gene annotation in a complete genome assembly of Malassezia sympodialis.</title>
        <authorList>
            <person name="Zhu Y."/>
            <person name="Engstroem P.G."/>
            <person name="Tellgren-Roth C."/>
            <person name="Baudo C.D."/>
            <person name="Kennell J.C."/>
            <person name="Sun S."/>
            <person name="Billmyre R.B."/>
            <person name="Schroeder M.S."/>
            <person name="Andersson A."/>
            <person name="Holm T."/>
            <person name="Sigurgeirsson B."/>
            <person name="Wu G."/>
            <person name="Sankaranarayanan S.R."/>
            <person name="Siddharthan R."/>
            <person name="Sanyal K."/>
            <person name="Lundeberg J."/>
            <person name="Nystedt B."/>
            <person name="Boekhout T."/>
            <person name="Dawson T.L. Jr."/>
            <person name="Heitman J."/>
            <person name="Scheynius A."/>
            <person name="Lehtioe J."/>
        </authorList>
    </citation>
    <scope>NUCLEOTIDE SEQUENCE [LARGE SCALE GENOMIC DNA]</scope>
    <source>
        <strain evidence="10">ATCC 42132</strain>
    </source>
</reference>
<dbReference type="CDD" id="cd06503">
    <property type="entry name" value="ATP-synt_Fo_b"/>
    <property type="match status" value="1"/>
</dbReference>
<dbReference type="InterPro" id="IPR025279">
    <property type="entry name" value="NST1"/>
</dbReference>
<keyword evidence="4 7" id="KW-0963">Cytoplasm</keyword>
<evidence type="ECO:0000256" key="6">
    <source>
        <dbReference type="ARBA" id="ARBA00023054"/>
    </source>
</evidence>
<feature type="compositionally biased region" description="Low complexity" evidence="8">
    <location>
        <begin position="930"/>
        <end position="939"/>
    </location>
</feature>
<protein>
    <recommendedName>
        <fullName evidence="3 7">Stress response protein NST1</fullName>
    </recommendedName>
</protein>
<feature type="compositionally biased region" description="Acidic residues" evidence="8">
    <location>
        <begin position="451"/>
        <end position="480"/>
    </location>
</feature>
<evidence type="ECO:0000256" key="2">
    <source>
        <dbReference type="ARBA" id="ARBA00007112"/>
    </source>
</evidence>
<evidence type="ECO:0000256" key="5">
    <source>
        <dbReference type="ARBA" id="ARBA00023016"/>
    </source>
</evidence>
<proteinExistence type="inferred from homology"/>
<dbReference type="Pfam" id="PF13945">
    <property type="entry name" value="NST1"/>
    <property type="match status" value="1"/>
</dbReference>